<proteinExistence type="predicted"/>
<dbReference type="EMBL" id="GBXM01016083">
    <property type="protein sequence ID" value="JAH92494.1"/>
    <property type="molecule type" value="Transcribed_RNA"/>
</dbReference>
<sequence>MHALIDFIFFSFFCCINSDFFKNLTPLLLLTHKRCWSFIQVHCVKGDVLFI</sequence>
<reference evidence="2" key="2">
    <citation type="journal article" date="2015" name="Fish Shellfish Immunol.">
        <title>Early steps in the European eel (Anguilla anguilla)-Vibrio vulnificus interaction in the gills: Role of the RtxA13 toxin.</title>
        <authorList>
            <person name="Callol A."/>
            <person name="Pajuelo D."/>
            <person name="Ebbesson L."/>
            <person name="Teles M."/>
            <person name="MacKenzie S."/>
            <person name="Amaro C."/>
        </authorList>
    </citation>
    <scope>NUCLEOTIDE SEQUENCE</scope>
</reference>
<dbReference type="AlphaFoldDB" id="A0A0E9WPZ8"/>
<reference evidence="2" key="1">
    <citation type="submission" date="2014-11" db="EMBL/GenBank/DDBJ databases">
        <authorList>
            <person name="Amaro Gonzalez C."/>
        </authorList>
    </citation>
    <scope>NUCLEOTIDE SEQUENCE</scope>
</reference>
<protein>
    <submittedName>
        <fullName evidence="2">Uncharacterized protein</fullName>
    </submittedName>
</protein>
<accession>A0A0E9WPZ8</accession>
<name>A0A0E9WPZ8_ANGAN</name>
<feature type="signal peptide" evidence="1">
    <location>
        <begin position="1"/>
        <end position="18"/>
    </location>
</feature>
<evidence type="ECO:0000256" key="1">
    <source>
        <dbReference type="SAM" id="SignalP"/>
    </source>
</evidence>
<evidence type="ECO:0000313" key="2">
    <source>
        <dbReference type="EMBL" id="JAH92494.1"/>
    </source>
</evidence>
<keyword evidence="1" id="KW-0732">Signal</keyword>
<organism evidence="2">
    <name type="scientific">Anguilla anguilla</name>
    <name type="common">European freshwater eel</name>
    <name type="synonym">Muraena anguilla</name>
    <dbReference type="NCBI Taxonomy" id="7936"/>
    <lineage>
        <taxon>Eukaryota</taxon>
        <taxon>Metazoa</taxon>
        <taxon>Chordata</taxon>
        <taxon>Craniata</taxon>
        <taxon>Vertebrata</taxon>
        <taxon>Euteleostomi</taxon>
        <taxon>Actinopterygii</taxon>
        <taxon>Neopterygii</taxon>
        <taxon>Teleostei</taxon>
        <taxon>Anguilliformes</taxon>
        <taxon>Anguillidae</taxon>
        <taxon>Anguilla</taxon>
    </lineage>
</organism>
<feature type="chain" id="PRO_5002434702" evidence="1">
    <location>
        <begin position="19"/>
        <end position="51"/>
    </location>
</feature>